<sequence>MKTITKTTIVMLLTVFVLSSILFSADSFAIASDELPSKEEFLQMVTIDNNYVKYKNDLIKSEPKLMNYLRDENNNLYGYIAQFQFEYGYDVQETIQLASLLTFTS</sequence>
<reference evidence="1 2" key="1">
    <citation type="submission" date="2022-05" db="EMBL/GenBank/DDBJ databases">
        <title>Genome Sequencing of Bee-Associated Microbes.</title>
        <authorList>
            <person name="Dunlap C."/>
        </authorList>
    </citation>
    <scope>NUCLEOTIDE SEQUENCE [LARGE SCALE GENOMIC DNA]</scope>
    <source>
        <strain evidence="1 2">NRRL B-04010</strain>
    </source>
</reference>
<dbReference type="RefSeq" id="WP_005544983.1">
    <property type="nucleotide sequence ID" value="NZ_JAMDLX010000013.1"/>
</dbReference>
<organism evidence="1 2">
    <name type="scientific">Paenibacillus alvei</name>
    <name type="common">Bacillus alvei</name>
    <dbReference type="NCBI Taxonomy" id="44250"/>
    <lineage>
        <taxon>Bacteria</taxon>
        <taxon>Bacillati</taxon>
        <taxon>Bacillota</taxon>
        <taxon>Bacilli</taxon>
        <taxon>Bacillales</taxon>
        <taxon>Paenibacillaceae</taxon>
        <taxon>Paenibacillus</taxon>
    </lineage>
</organism>
<evidence type="ECO:0000313" key="1">
    <source>
        <dbReference type="EMBL" id="MCY9759440.1"/>
    </source>
</evidence>
<protein>
    <submittedName>
        <fullName evidence="1">Uncharacterized protein</fullName>
    </submittedName>
</protein>
<accession>A0ABT4GRV7</accession>
<evidence type="ECO:0000313" key="2">
    <source>
        <dbReference type="Proteomes" id="UP001527181"/>
    </source>
</evidence>
<dbReference type="GeneID" id="94488558"/>
<dbReference type="EMBL" id="JAMDNP010000005">
    <property type="protein sequence ID" value="MCY9759440.1"/>
    <property type="molecule type" value="Genomic_DNA"/>
</dbReference>
<dbReference type="Proteomes" id="UP001527181">
    <property type="component" value="Unassembled WGS sequence"/>
</dbReference>
<proteinExistence type="predicted"/>
<keyword evidence="2" id="KW-1185">Reference proteome</keyword>
<name>A0ABT4GRV7_PAEAL</name>
<gene>
    <name evidence="1" type="ORF">M5X12_02520</name>
</gene>
<comment type="caution">
    <text evidence="1">The sequence shown here is derived from an EMBL/GenBank/DDBJ whole genome shotgun (WGS) entry which is preliminary data.</text>
</comment>